<evidence type="ECO:0000256" key="1">
    <source>
        <dbReference type="ARBA" id="ARBA00004141"/>
    </source>
</evidence>
<dbReference type="Pfam" id="PF07690">
    <property type="entry name" value="MFS_1"/>
    <property type="match status" value="1"/>
</dbReference>
<reference evidence="7 8" key="1">
    <citation type="submission" date="2019-03" db="EMBL/GenBank/DDBJ databases">
        <title>Sapientia aquatica gen. nov., sp. nov., isolated from a crater lake.</title>
        <authorList>
            <person name="Felfoldi T."/>
            <person name="Szabo A."/>
            <person name="Toth E."/>
            <person name="Schumann P."/>
            <person name="Keki Z."/>
            <person name="Marialigeti K."/>
            <person name="Mathe I."/>
        </authorList>
    </citation>
    <scope>NUCLEOTIDE SEQUENCE [LARGE SCALE GENOMIC DNA]</scope>
    <source>
        <strain evidence="7 8">SA-152</strain>
    </source>
</reference>
<dbReference type="EMBL" id="SMYL01000011">
    <property type="protein sequence ID" value="TDK62595.1"/>
    <property type="molecule type" value="Genomic_DNA"/>
</dbReference>
<evidence type="ECO:0000313" key="8">
    <source>
        <dbReference type="Proteomes" id="UP000294829"/>
    </source>
</evidence>
<evidence type="ECO:0000256" key="4">
    <source>
        <dbReference type="ARBA" id="ARBA00023136"/>
    </source>
</evidence>
<feature type="domain" description="Major facilitator superfamily (MFS) profile" evidence="6">
    <location>
        <begin position="23"/>
        <end position="515"/>
    </location>
</feature>
<dbReference type="Gene3D" id="1.20.1720.10">
    <property type="entry name" value="Multidrug resistance protein D"/>
    <property type="match status" value="1"/>
</dbReference>
<feature type="transmembrane region" description="Helical" evidence="5">
    <location>
        <begin position="147"/>
        <end position="166"/>
    </location>
</feature>
<comment type="caution">
    <text evidence="7">The sequence shown here is derived from an EMBL/GenBank/DDBJ whole genome shotgun (WGS) entry which is preliminary data.</text>
</comment>
<evidence type="ECO:0000313" key="7">
    <source>
        <dbReference type="EMBL" id="TDK62595.1"/>
    </source>
</evidence>
<dbReference type="Proteomes" id="UP000294829">
    <property type="component" value="Unassembled WGS sequence"/>
</dbReference>
<evidence type="ECO:0000256" key="3">
    <source>
        <dbReference type="ARBA" id="ARBA00022989"/>
    </source>
</evidence>
<evidence type="ECO:0000256" key="2">
    <source>
        <dbReference type="ARBA" id="ARBA00022692"/>
    </source>
</evidence>
<dbReference type="OrthoDB" id="9807274at2"/>
<evidence type="ECO:0000256" key="5">
    <source>
        <dbReference type="SAM" id="Phobius"/>
    </source>
</evidence>
<sequence length="515" mass="57316">MSQPEANLVIPGHEKIAEPGMLLMLGIALAVSVELLENQLFVFSANPIQAGIHASQFEYSMIALAYAVTAICMIFTQGHWVRLWGYRRFLIGSLILFVAAGVACTLTTNVWQLGFTRLLQGVGGGALFTTTRVLLQTQIPAKRRVLAVRIFLLGVFGPSALAPFLAGKSIEAFGWQAIFWLPIPLALLAITFIGLALPRKHGRVHDVAPSDLPMASIGLVMLGIFGIELALTEFRFNYFSGFGHIPLLLMIGVGLAWYFVLHQSKHKQSLLRVHELGNASYLMGLFFYFWYYFLSNSNAFVFPLFLEKTLGYSFVTAGLILTIASLFGLMVLLAYFHYSARIKSKRPFMIIALIAMSIYGFSMSVLPADASFMHISILTMMRSVFTILLAIPLAALVFSELDEEIFAHGYQTKNILRQLSATFAVSVSAVMLENQQIKHVATMTEHISVSNPHWAQYKAKMAAVLANIDGLKELTLEQIDIYRQALFMACEDIFRWQGICAVVILVILLVQKRLR</sequence>
<feature type="transmembrane region" description="Helical" evidence="5">
    <location>
        <begin position="493"/>
        <end position="510"/>
    </location>
</feature>
<keyword evidence="3 5" id="KW-1133">Transmembrane helix</keyword>
<gene>
    <name evidence="7" type="ORF">E2I14_16455</name>
</gene>
<keyword evidence="4 5" id="KW-0472">Membrane</keyword>
<dbReference type="RefSeq" id="WP_133330547.1">
    <property type="nucleotide sequence ID" value="NZ_SMYL01000011.1"/>
</dbReference>
<feature type="transmembrane region" description="Helical" evidence="5">
    <location>
        <begin position="238"/>
        <end position="261"/>
    </location>
</feature>
<accession>A0A4R5VWG4</accession>
<dbReference type="InterPro" id="IPR036259">
    <property type="entry name" value="MFS_trans_sf"/>
</dbReference>
<feature type="transmembrane region" description="Helical" evidence="5">
    <location>
        <begin position="372"/>
        <end position="398"/>
    </location>
</feature>
<dbReference type="PROSITE" id="PS50850">
    <property type="entry name" value="MFS"/>
    <property type="match status" value="1"/>
</dbReference>
<dbReference type="Gene3D" id="1.20.1250.20">
    <property type="entry name" value="MFS general substrate transporter like domains"/>
    <property type="match status" value="1"/>
</dbReference>
<dbReference type="GO" id="GO:0022857">
    <property type="term" value="F:transmembrane transporter activity"/>
    <property type="evidence" value="ECO:0007669"/>
    <property type="project" value="InterPro"/>
</dbReference>
<feature type="transmembrane region" description="Helical" evidence="5">
    <location>
        <begin position="314"/>
        <end position="336"/>
    </location>
</feature>
<feature type="transmembrane region" description="Helical" evidence="5">
    <location>
        <begin position="273"/>
        <end position="294"/>
    </location>
</feature>
<feature type="transmembrane region" description="Helical" evidence="5">
    <location>
        <begin position="348"/>
        <end position="366"/>
    </location>
</feature>
<dbReference type="PANTHER" id="PTHR23501:SF174">
    <property type="entry name" value="MULTIDRUG EXPORT PROTEIN EMRB-RELATED"/>
    <property type="match status" value="1"/>
</dbReference>
<feature type="transmembrane region" description="Helical" evidence="5">
    <location>
        <begin position="210"/>
        <end position="232"/>
    </location>
</feature>
<dbReference type="GO" id="GO:0005886">
    <property type="term" value="C:plasma membrane"/>
    <property type="evidence" value="ECO:0007669"/>
    <property type="project" value="TreeGrafter"/>
</dbReference>
<dbReference type="InterPro" id="IPR011701">
    <property type="entry name" value="MFS"/>
</dbReference>
<dbReference type="PANTHER" id="PTHR23501">
    <property type="entry name" value="MAJOR FACILITATOR SUPERFAMILY"/>
    <property type="match status" value="1"/>
</dbReference>
<protein>
    <submittedName>
        <fullName evidence="7">MFS transporter</fullName>
    </submittedName>
</protein>
<feature type="transmembrane region" description="Helical" evidence="5">
    <location>
        <begin position="21"/>
        <end position="45"/>
    </location>
</feature>
<dbReference type="SUPFAM" id="SSF103473">
    <property type="entry name" value="MFS general substrate transporter"/>
    <property type="match status" value="1"/>
</dbReference>
<feature type="transmembrane region" description="Helical" evidence="5">
    <location>
        <begin position="178"/>
        <end position="198"/>
    </location>
</feature>
<keyword evidence="2 5" id="KW-0812">Transmembrane</keyword>
<dbReference type="AlphaFoldDB" id="A0A4R5VWG4"/>
<dbReference type="InterPro" id="IPR020846">
    <property type="entry name" value="MFS_dom"/>
</dbReference>
<evidence type="ECO:0000259" key="6">
    <source>
        <dbReference type="PROSITE" id="PS50850"/>
    </source>
</evidence>
<feature type="transmembrane region" description="Helical" evidence="5">
    <location>
        <begin position="57"/>
        <end position="77"/>
    </location>
</feature>
<feature type="transmembrane region" description="Helical" evidence="5">
    <location>
        <begin position="89"/>
        <end position="111"/>
    </location>
</feature>
<name>A0A4R5VWG4_9BURK</name>
<proteinExistence type="predicted"/>
<comment type="subcellular location">
    <subcellularLocation>
        <location evidence="1">Membrane</location>
        <topology evidence="1">Multi-pass membrane protein</topology>
    </subcellularLocation>
</comment>
<organism evidence="7 8">
    <name type="scientific">Sapientia aquatica</name>
    <dbReference type="NCBI Taxonomy" id="1549640"/>
    <lineage>
        <taxon>Bacteria</taxon>
        <taxon>Pseudomonadati</taxon>
        <taxon>Pseudomonadota</taxon>
        <taxon>Betaproteobacteria</taxon>
        <taxon>Burkholderiales</taxon>
        <taxon>Oxalobacteraceae</taxon>
        <taxon>Sapientia</taxon>
    </lineage>
</organism>
<keyword evidence="8" id="KW-1185">Reference proteome</keyword>